<dbReference type="RefSeq" id="WP_105591072.1">
    <property type="nucleotide sequence ID" value="NZ_PDET01000001.1"/>
</dbReference>
<dbReference type="Pfam" id="PF08349">
    <property type="entry name" value="DUF1722"/>
    <property type="match status" value="1"/>
</dbReference>
<proteinExistence type="predicted"/>
<name>A0A2S9II78_9GAMM</name>
<evidence type="ECO:0000259" key="1">
    <source>
        <dbReference type="Pfam" id="PF08349"/>
    </source>
</evidence>
<dbReference type="OrthoDB" id="495783at2"/>
<dbReference type="Pfam" id="PF04463">
    <property type="entry name" value="2-thiour_desulf"/>
    <property type="match status" value="1"/>
</dbReference>
<protein>
    <recommendedName>
        <fullName evidence="1">DUF1722 domain-containing protein</fullName>
    </recommendedName>
</protein>
<dbReference type="InterPro" id="IPR017087">
    <property type="entry name" value="UCP037004"/>
</dbReference>
<sequence>MSKKIPVGISACLLGERVRFDGGHKRSVFAAEELAPYLHYEPVCPEMAIGLPAPRPALRLTQGEEGEVALRFSNDKESAVSGKNSAVTENMQAFSAEKVAQLHHLCGYIVCAKSPSCGMERVRVYQPDNNNNQKEGVGIFTRELMAQLPWLPVEEDGRLHDPILRENFVARVYALHEFNQLWAGGLTRAKLMDYHSRYKLLLLAHSQPKYREIGPFVAKMDRWESLEDFAFAYRQLLMDLMKLPASRSNHTNVLMHVQGYFRRELNSPQRQELSTLIDSYRRGIQPLLAPMTLLKHYMAQYPHPWLTGQRYFSPYPEALRLRYGY</sequence>
<organism evidence="2 3">
    <name type="scientific">Pantoea coffeiphila</name>
    <dbReference type="NCBI Taxonomy" id="1465635"/>
    <lineage>
        <taxon>Bacteria</taxon>
        <taxon>Pseudomonadati</taxon>
        <taxon>Pseudomonadota</taxon>
        <taxon>Gammaproteobacteria</taxon>
        <taxon>Enterobacterales</taxon>
        <taxon>Erwiniaceae</taxon>
        <taxon>Pantoea</taxon>
    </lineage>
</organism>
<gene>
    <name evidence="2" type="ORF">CQW29_02270</name>
</gene>
<reference evidence="2 3" key="1">
    <citation type="submission" date="2017-10" db="EMBL/GenBank/DDBJ databases">
        <title>Draft genome of two endophytic bacteria isolated from 'guarana' Paullinia cupana (Mart.) Ducke.</title>
        <authorList>
            <person name="Siqueira K.A."/>
            <person name="Liotti R.G."/>
            <person name="Mendes T.A."/>
            <person name="Soares M.A."/>
        </authorList>
    </citation>
    <scope>NUCLEOTIDE SEQUENCE [LARGE SCALE GENOMIC DNA]</scope>
    <source>
        <strain evidence="2 3">342</strain>
    </source>
</reference>
<dbReference type="EMBL" id="PDET01000001">
    <property type="protein sequence ID" value="PRD17474.1"/>
    <property type="molecule type" value="Genomic_DNA"/>
</dbReference>
<dbReference type="PANTHER" id="PTHR30087:SF0">
    <property type="entry name" value="INNER MEMBRANE PROTEIN"/>
    <property type="match status" value="1"/>
</dbReference>
<dbReference type="InterPro" id="IPR013560">
    <property type="entry name" value="DUF1722"/>
</dbReference>
<feature type="domain" description="DUF1722" evidence="1">
    <location>
        <begin position="199"/>
        <end position="316"/>
    </location>
</feature>
<dbReference type="PANTHER" id="PTHR30087">
    <property type="entry name" value="INNER MEMBRANE PROTEIN"/>
    <property type="match status" value="1"/>
</dbReference>
<comment type="caution">
    <text evidence="2">The sequence shown here is derived from an EMBL/GenBank/DDBJ whole genome shotgun (WGS) entry which is preliminary data.</text>
</comment>
<dbReference type="Proteomes" id="UP000239181">
    <property type="component" value="Unassembled WGS sequence"/>
</dbReference>
<evidence type="ECO:0000313" key="2">
    <source>
        <dbReference type="EMBL" id="PRD17474.1"/>
    </source>
</evidence>
<dbReference type="AlphaFoldDB" id="A0A2S9II78"/>
<evidence type="ECO:0000313" key="3">
    <source>
        <dbReference type="Proteomes" id="UP000239181"/>
    </source>
</evidence>
<dbReference type="PIRSF" id="PIRSF037004">
    <property type="entry name" value="UCP037004"/>
    <property type="match status" value="1"/>
</dbReference>
<accession>A0A2S9II78</accession>
<dbReference type="InterPro" id="IPR007553">
    <property type="entry name" value="2-thiour_desulf"/>
</dbReference>
<keyword evidence="3" id="KW-1185">Reference proteome</keyword>